<feature type="domain" description="PspC-related transmembrane region" evidence="9">
    <location>
        <begin position="219"/>
        <end position="328"/>
    </location>
</feature>
<dbReference type="EMBL" id="JAUFQU010000001">
    <property type="protein sequence ID" value="MDN3707878.1"/>
    <property type="molecule type" value="Genomic_DNA"/>
</dbReference>
<evidence type="ECO:0000259" key="8">
    <source>
        <dbReference type="Pfam" id="PF04024"/>
    </source>
</evidence>
<evidence type="ECO:0000256" key="4">
    <source>
        <dbReference type="ARBA" id="ARBA00022989"/>
    </source>
</evidence>
<evidence type="ECO:0000256" key="3">
    <source>
        <dbReference type="ARBA" id="ARBA00022692"/>
    </source>
</evidence>
<evidence type="ECO:0000256" key="5">
    <source>
        <dbReference type="ARBA" id="ARBA00023136"/>
    </source>
</evidence>
<comment type="caution">
    <text evidence="11">The sequence shown here is derived from an EMBL/GenBank/DDBJ whole genome shotgun (WGS) entry which is preliminary data.</text>
</comment>
<dbReference type="EMBL" id="JAUFQU010000023">
    <property type="protein sequence ID" value="MDN3709216.1"/>
    <property type="molecule type" value="Genomic_DNA"/>
</dbReference>
<dbReference type="InterPro" id="IPR054321">
    <property type="entry name" value="PspC-rel_TM"/>
</dbReference>
<keyword evidence="2" id="KW-1003">Cell membrane</keyword>
<dbReference type="Pfam" id="PF22744">
    <property type="entry name" value="Toast-rack_PspC-Cterm"/>
    <property type="match status" value="1"/>
</dbReference>
<gene>
    <name evidence="11" type="ORF">QW060_12245</name>
    <name evidence="12" type="ORF">QW060_19490</name>
</gene>
<evidence type="ECO:0000256" key="1">
    <source>
        <dbReference type="ARBA" id="ARBA00004162"/>
    </source>
</evidence>
<evidence type="ECO:0000256" key="6">
    <source>
        <dbReference type="SAM" id="MobiDB-lite"/>
    </source>
</evidence>
<feature type="transmembrane region" description="Helical" evidence="7">
    <location>
        <begin position="271"/>
        <end position="292"/>
    </location>
</feature>
<dbReference type="PANTHER" id="PTHR33885">
    <property type="entry name" value="PHAGE SHOCK PROTEIN C"/>
    <property type="match status" value="1"/>
</dbReference>
<dbReference type="RefSeq" id="WP_290363829.1">
    <property type="nucleotide sequence ID" value="NZ_JAUFQU010000001.1"/>
</dbReference>
<dbReference type="InterPro" id="IPR054319">
    <property type="entry name" value="PspC-rel_ToastRack"/>
</dbReference>
<feature type="transmembrane region" description="Helical" evidence="7">
    <location>
        <begin position="142"/>
        <end position="168"/>
    </location>
</feature>
<accession>A0ABT8CTP9</accession>
<evidence type="ECO:0000259" key="10">
    <source>
        <dbReference type="Pfam" id="PF22744"/>
    </source>
</evidence>
<comment type="subcellular location">
    <subcellularLocation>
        <location evidence="1">Cell membrane</location>
        <topology evidence="1">Single-pass membrane protein</topology>
    </subcellularLocation>
</comment>
<protein>
    <submittedName>
        <fullName evidence="11">PspC domain-containing protein</fullName>
    </submittedName>
</protein>
<feature type="domain" description="PspC-related ToastRack" evidence="10">
    <location>
        <begin position="385"/>
        <end position="516"/>
    </location>
</feature>
<dbReference type="InterPro" id="IPR007168">
    <property type="entry name" value="Phageshock_PspC_N"/>
</dbReference>
<dbReference type="Pfam" id="PF04024">
    <property type="entry name" value="PspC"/>
    <property type="match status" value="1"/>
</dbReference>
<evidence type="ECO:0000259" key="9">
    <source>
        <dbReference type="Pfam" id="PF22571"/>
    </source>
</evidence>
<dbReference type="InterPro" id="IPR052027">
    <property type="entry name" value="PspC"/>
</dbReference>
<proteinExistence type="predicted"/>
<evidence type="ECO:0000256" key="7">
    <source>
        <dbReference type="SAM" id="Phobius"/>
    </source>
</evidence>
<keyword evidence="13" id="KW-1185">Reference proteome</keyword>
<dbReference type="Proteomes" id="UP001242368">
    <property type="component" value="Unassembled WGS sequence"/>
</dbReference>
<organism evidence="11 13">
    <name type="scientific">Paenimyroides ceti</name>
    <dbReference type="NCBI Taxonomy" id="395087"/>
    <lineage>
        <taxon>Bacteria</taxon>
        <taxon>Pseudomonadati</taxon>
        <taxon>Bacteroidota</taxon>
        <taxon>Flavobacteriia</taxon>
        <taxon>Flavobacteriales</taxon>
        <taxon>Flavobacteriaceae</taxon>
        <taxon>Paenimyroides</taxon>
    </lineage>
</organism>
<keyword evidence="5 7" id="KW-0472">Membrane</keyword>
<evidence type="ECO:0000313" key="11">
    <source>
        <dbReference type="EMBL" id="MDN3707878.1"/>
    </source>
</evidence>
<keyword evidence="4 7" id="KW-1133">Transmembrane helix</keyword>
<dbReference type="PANTHER" id="PTHR33885:SF3">
    <property type="entry name" value="PHAGE SHOCK PROTEIN C"/>
    <property type="match status" value="1"/>
</dbReference>
<reference evidence="11" key="1">
    <citation type="journal article" date="2014" name="Int. J. Syst. Evol. Microbiol.">
        <title>Complete genome of a new Firmicutes species belonging to the dominant human colonic microbiota ('Ruminococcus bicirculans') reveals two chromosomes and a selective capacity to utilize plant glucans.</title>
        <authorList>
            <consortium name="NISC Comparative Sequencing Program"/>
            <person name="Wegmann U."/>
            <person name="Louis P."/>
            <person name="Goesmann A."/>
            <person name="Henrissat B."/>
            <person name="Duncan S.H."/>
            <person name="Flint H.J."/>
        </authorList>
    </citation>
    <scope>NUCLEOTIDE SEQUENCE</scope>
    <source>
        <strain evidence="11">CECT 7184</strain>
    </source>
</reference>
<reference evidence="13" key="2">
    <citation type="journal article" date="2019" name="Int. J. Syst. Evol. Microbiol.">
        <title>The Global Catalogue of Microorganisms (GCM) 10K type strain sequencing project: providing services to taxonomists for standard genome sequencing and annotation.</title>
        <authorList>
            <consortium name="The Broad Institute Genomics Platform"/>
            <consortium name="The Broad Institute Genome Sequencing Center for Infectious Disease"/>
            <person name="Wu L."/>
            <person name="Ma J."/>
        </authorList>
    </citation>
    <scope>NUCLEOTIDE SEQUENCE [LARGE SCALE GENOMIC DNA]</scope>
    <source>
        <strain evidence="13">CECT 7184</strain>
    </source>
</reference>
<feature type="transmembrane region" description="Helical" evidence="7">
    <location>
        <begin position="304"/>
        <end position="327"/>
    </location>
</feature>
<name>A0ABT8CTP9_9FLAO</name>
<dbReference type="Pfam" id="PF22571">
    <property type="entry name" value="LiaI-LiaF-TM_PspC"/>
    <property type="match status" value="1"/>
</dbReference>
<reference evidence="11" key="3">
    <citation type="submission" date="2023-06" db="EMBL/GenBank/DDBJ databases">
        <authorList>
            <person name="Lucena T."/>
            <person name="Sun Q."/>
        </authorList>
    </citation>
    <scope>NUCLEOTIDE SEQUENCE</scope>
    <source>
        <strain evidence="11">CECT 7184</strain>
    </source>
</reference>
<feature type="domain" description="Phage shock protein PspC N-terminal" evidence="8">
    <location>
        <begin position="114"/>
        <end position="171"/>
    </location>
</feature>
<keyword evidence="3 7" id="KW-0812">Transmembrane</keyword>
<evidence type="ECO:0000256" key="2">
    <source>
        <dbReference type="ARBA" id="ARBA00022475"/>
    </source>
</evidence>
<feature type="region of interest" description="Disordered" evidence="6">
    <location>
        <begin position="84"/>
        <end position="114"/>
    </location>
</feature>
<feature type="transmembrane region" description="Helical" evidence="7">
    <location>
        <begin position="225"/>
        <end position="248"/>
    </location>
</feature>
<evidence type="ECO:0000313" key="12">
    <source>
        <dbReference type="EMBL" id="MDN3709216.1"/>
    </source>
</evidence>
<sequence length="516" mass="59852">MNKTVTINISGLVFHIDEDAFNKLSLYLDAIKNSLNTEGKEEILSDIESRIAEIFNERINGSAGVVGLNDVDYVERLMGKPEDYRLDDENSENNTQAEKKESYTHTNYSGNRSKKLYRDGNKRVLGGVLSGLGHYFNVDPVWFRIIFILLLFLYGLSFLIYPILWIIIPKAKTTSEILEMYGEPVTVENIEKKNKENYNESGERINAYDAYRNRSGNSAEIVKKIIGMFLIIFSILSIMGTLIVPFAFQSSNFTEARHITQILQADLNVPIWWFSVSLFLMCAIPFIILLFVGLKIYYKNIKYVGIVSIILAFFWAAAIFFFSYLMIQVDYKQDAFRKLIREQEEHHVVKKSLDHIKNDTLSLEFIRDPRIFNTNDSVVYHENDNVEMVIRSTNQKEGYLEIDSEYSHNFRSDINITKNGVRISTNKNDRSNWVDYYSEIKGNEILLANAVLTTNKDYALDNQIKISLYLPDNYKIKLNSEVGRYLDEDYFENEKIYDGTHYYVYTNGKLKCTTCN</sequence>
<evidence type="ECO:0000313" key="13">
    <source>
        <dbReference type="Proteomes" id="UP001242368"/>
    </source>
</evidence>